<feature type="chain" id="PRO_5036699216" description="Porin" evidence="1">
    <location>
        <begin position="23"/>
        <end position="400"/>
    </location>
</feature>
<keyword evidence="3" id="KW-1185">Reference proteome</keyword>
<dbReference type="RefSeq" id="WP_191619218.1">
    <property type="nucleotide sequence ID" value="NZ_JACYFG010000051.1"/>
</dbReference>
<proteinExistence type="predicted"/>
<evidence type="ECO:0000313" key="3">
    <source>
        <dbReference type="Proteomes" id="UP000622317"/>
    </source>
</evidence>
<evidence type="ECO:0000256" key="1">
    <source>
        <dbReference type="SAM" id="SignalP"/>
    </source>
</evidence>
<dbReference type="Proteomes" id="UP000622317">
    <property type="component" value="Unassembled WGS sequence"/>
</dbReference>
<dbReference type="EMBL" id="JACYFG010000051">
    <property type="protein sequence ID" value="MBD5782153.1"/>
    <property type="molecule type" value="Genomic_DNA"/>
</dbReference>
<evidence type="ECO:0000313" key="2">
    <source>
        <dbReference type="EMBL" id="MBD5782153.1"/>
    </source>
</evidence>
<keyword evidence="1" id="KW-0732">Signal</keyword>
<dbReference type="AlphaFoldDB" id="A0A927FBN7"/>
<dbReference type="SUPFAM" id="SSF56935">
    <property type="entry name" value="Porins"/>
    <property type="match status" value="1"/>
</dbReference>
<protein>
    <recommendedName>
        <fullName evidence="4">Porin</fullName>
    </recommendedName>
</protein>
<sequence length="400" mass="44778">MTKNQIITLATGLLAATHASFANEVTFGGFLSNGYMETSANNYLADTDKGTWDFAEIGLNATWSPVDRTIVRGQVFAFEVGPYGNFDPLVDYLFVDYNVNPAFGLRVGRVKRSEGIYTDIQDIDVARTTILLPAGMYDARYRDFSASVDGASIYGNFQAGNHSFEYTAYHGEIDLAKESGVAAYALGEIARGGIQGANLDDISANTNSGVQLWWYTPLSGLRLGSSYTYYDEFTFDVSGTIPHPQFGPLPLRIETIANANQSRFSAEYFLGDWTFVSEYNTIKIKSTDRNTVAGVPEEWRQSQSKGYSWYLSASRRFLDKFEAGLTYAKFVNNEKRTSNPVDYQKDTQFSLRYNATDFWTLKAEFHMMDGTNRLFNQLGQNPGPLDSKWNLIATKSTFTF</sequence>
<comment type="caution">
    <text evidence="2">The sequence shown here is derived from an EMBL/GenBank/DDBJ whole genome shotgun (WGS) entry which is preliminary data.</text>
</comment>
<gene>
    <name evidence="2" type="ORF">IEN85_21825</name>
</gene>
<name>A0A927FBN7_9BACT</name>
<reference evidence="2" key="1">
    <citation type="submission" date="2020-09" db="EMBL/GenBank/DDBJ databases">
        <title>Pelagicoccus enzymogenes sp. nov. with an EPS production, isolated from marine sediment.</title>
        <authorList>
            <person name="Feng X."/>
        </authorList>
    </citation>
    <scope>NUCLEOTIDE SEQUENCE</scope>
    <source>
        <strain evidence="2">NFK12</strain>
    </source>
</reference>
<evidence type="ECO:0008006" key="4">
    <source>
        <dbReference type="Google" id="ProtNLM"/>
    </source>
</evidence>
<feature type="signal peptide" evidence="1">
    <location>
        <begin position="1"/>
        <end position="22"/>
    </location>
</feature>
<accession>A0A927FBN7</accession>
<organism evidence="2 3">
    <name type="scientific">Pelagicoccus enzymogenes</name>
    <dbReference type="NCBI Taxonomy" id="2773457"/>
    <lineage>
        <taxon>Bacteria</taxon>
        <taxon>Pseudomonadati</taxon>
        <taxon>Verrucomicrobiota</taxon>
        <taxon>Opitutia</taxon>
        <taxon>Puniceicoccales</taxon>
        <taxon>Pelagicoccaceae</taxon>
        <taxon>Pelagicoccus</taxon>
    </lineage>
</organism>